<protein>
    <recommendedName>
        <fullName evidence="2">Methyltransferase domain-containing protein</fullName>
    </recommendedName>
</protein>
<dbReference type="Gene3D" id="3.40.50.150">
    <property type="entry name" value="Vaccinia Virus protein VP39"/>
    <property type="match status" value="1"/>
</dbReference>
<evidence type="ECO:0000313" key="4">
    <source>
        <dbReference type="Proteomes" id="UP001438707"/>
    </source>
</evidence>
<feature type="compositionally biased region" description="Low complexity" evidence="1">
    <location>
        <begin position="518"/>
        <end position="542"/>
    </location>
</feature>
<dbReference type="PANTHER" id="PTHR42912">
    <property type="entry name" value="METHYLTRANSFERASE"/>
    <property type="match status" value="1"/>
</dbReference>
<dbReference type="EMBL" id="JALJOS010000006">
    <property type="protein sequence ID" value="KAK9837880.1"/>
    <property type="molecule type" value="Genomic_DNA"/>
</dbReference>
<dbReference type="SUPFAM" id="SSF53335">
    <property type="entry name" value="S-adenosyl-L-methionine-dependent methyltransferases"/>
    <property type="match status" value="1"/>
</dbReference>
<accession>A0AAW1RVT2</accession>
<dbReference type="CDD" id="cd02440">
    <property type="entry name" value="AdoMet_MTases"/>
    <property type="match status" value="1"/>
</dbReference>
<organism evidence="3 4">
    <name type="scientific">Apatococcus lobatus</name>
    <dbReference type="NCBI Taxonomy" id="904363"/>
    <lineage>
        <taxon>Eukaryota</taxon>
        <taxon>Viridiplantae</taxon>
        <taxon>Chlorophyta</taxon>
        <taxon>core chlorophytes</taxon>
        <taxon>Trebouxiophyceae</taxon>
        <taxon>Chlorellales</taxon>
        <taxon>Chlorellaceae</taxon>
        <taxon>Apatococcus</taxon>
    </lineage>
</organism>
<feature type="domain" description="Methyltransferase" evidence="2">
    <location>
        <begin position="342"/>
        <end position="448"/>
    </location>
</feature>
<gene>
    <name evidence="3" type="ORF">WJX74_007031</name>
</gene>
<reference evidence="3 4" key="1">
    <citation type="journal article" date="2024" name="Nat. Commun.">
        <title>Phylogenomics reveals the evolutionary origins of lichenization in chlorophyte algae.</title>
        <authorList>
            <person name="Puginier C."/>
            <person name="Libourel C."/>
            <person name="Otte J."/>
            <person name="Skaloud P."/>
            <person name="Haon M."/>
            <person name="Grisel S."/>
            <person name="Petersen M."/>
            <person name="Berrin J.G."/>
            <person name="Delaux P.M."/>
            <person name="Dal Grande F."/>
            <person name="Keller J."/>
        </authorList>
    </citation>
    <scope>NUCLEOTIDE SEQUENCE [LARGE SCALE GENOMIC DNA]</scope>
    <source>
        <strain evidence="3 4">SAG 2145</strain>
    </source>
</reference>
<name>A0AAW1RVT2_9CHLO</name>
<dbReference type="Proteomes" id="UP001438707">
    <property type="component" value="Unassembled WGS sequence"/>
</dbReference>
<evidence type="ECO:0000259" key="2">
    <source>
        <dbReference type="Pfam" id="PF13649"/>
    </source>
</evidence>
<dbReference type="PANTHER" id="PTHR42912:SF81">
    <property type="entry name" value="METHYLTRANSFERASE DOMAIN-CONTAINING PROTEIN"/>
    <property type="match status" value="1"/>
</dbReference>
<dbReference type="AlphaFoldDB" id="A0AAW1RVT2"/>
<feature type="region of interest" description="Disordered" evidence="1">
    <location>
        <begin position="513"/>
        <end position="549"/>
    </location>
</feature>
<dbReference type="InterPro" id="IPR029063">
    <property type="entry name" value="SAM-dependent_MTases_sf"/>
</dbReference>
<evidence type="ECO:0000256" key="1">
    <source>
        <dbReference type="SAM" id="MobiDB-lite"/>
    </source>
</evidence>
<dbReference type="Pfam" id="PF13649">
    <property type="entry name" value="Methyltransf_25"/>
    <property type="match status" value="1"/>
</dbReference>
<dbReference type="InterPro" id="IPR050508">
    <property type="entry name" value="Methyltransf_Superfamily"/>
</dbReference>
<dbReference type="GO" id="GO:0008168">
    <property type="term" value="F:methyltransferase activity"/>
    <property type="evidence" value="ECO:0007669"/>
    <property type="project" value="TreeGrafter"/>
</dbReference>
<keyword evidence="4" id="KW-1185">Reference proteome</keyword>
<evidence type="ECO:0000313" key="3">
    <source>
        <dbReference type="EMBL" id="KAK9837880.1"/>
    </source>
</evidence>
<comment type="caution">
    <text evidence="3">The sequence shown here is derived from an EMBL/GenBank/DDBJ whole genome shotgun (WGS) entry which is preliminary data.</text>
</comment>
<dbReference type="InterPro" id="IPR041698">
    <property type="entry name" value="Methyltransf_25"/>
</dbReference>
<proteinExistence type="predicted"/>
<sequence>MTSIRAFSGLGVSSTCLAGRKLSALPVRRTQQVVSATTLAPQPKEIYGPANPAMRPPISPKQVDPARGTVLGKLGGESVVQGAVHIPFRPAEEDAKNFREHWSVQFWRDFPAKRDAIMQDNSTDASGFIPFIQKLRGAGRRAGMFDSPQAIAYWGYHLARSGFFTVQGLAGLAARNASVAQGKTGDGVKTEKKAMDFGKIIQSGLNGPLTEALASYYVDWTNIQEGRYKMPWDMTPGHRQFSPSYVLNKASRFLTEAFQTLDRRDLGKPDPVWMQSGMYPDYYLNTFHYQTDGWLSEKSASVYEVSTETLFIGRQDAMQRTAMVPLADFMRSRPSAGEGTQVLEVACGTGRFGTFLKDTYPKMQLTCSDLSPFYLAQARENHEYWRKMRQPSLPMQEQTKFLQTAAEKIAAPDNSYDVVVSVYLFHELPGAVQREAAKEMARVCKPGGMVILTDSTQLGDRPEWDATLGGFGNFNEPYYVNYIATDLGALFKQAGLECDQKVMMSSSKCLSWRKPAQPANSPSPVSSSRGSQSSNRNRLSSSDYTSAAV</sequence>